<dbReference type="Gene3D" id="1.20.144.10">
    <property type="entry name" value="Phosphatidic acid phosphatase type 2/haloperoxidase"/>
    <property type="match status" value="1"/>
</dbReference>
<organism evidence="3 4">
    <name type="scientific">Prevotella histicola</name>
    <dbReference type="NCBI Taxonomy" id="470565"/>
    <lineage>
        <taxon>Bacteria</taxon>
        <taxon>Pseudomonadati</taxon>
        <taxon>Bacteroidota</taxon>
        <taxon>Bacteroidia</taxon>
        <taxon>Bacteroidales</taxon>
        <taxon>Prevotellaceae</taxon>
        <taxon>Prevotella</taxon>
    </lineage>
</organism>
<feature type="chain" id="PRO_5036794949" evidence="1">
    <location>
        <begin position="38"/>
        <end position="439"/>
    </location>
</feature>
<dbReference type="InterPro" id="IPR000326">
    <property type="entry name" value="PAP2/HPO"/>
</dbReference>
<evidence type="ECO:0000259" key="2">
    <source>
        <dbReference type="SMART" id="SM00014"/>
    </source>
</evidence>
<evidence type="ECO:0000256" key="1">
    <source>
        <dbReference type="SAM" id="SignalP"/>
    </source>
</evidence>
<gene>
    <name evidence="3" type="ORF">HXN33_00795</name>
</gene>
<dbReference type="InterPro" id="IPR036938">
    <property type="entry name" value="PAP2/HPO_sf"/>
</dbReference>
<feature type="signal peptide" evidence="1">
    <location>
        <begin position="1"/>
        <end position="37"/>
    </location>
</feature>
<accession>A0A930N4U6</accession>
<dbReference type="CDD" id="cd03394">
    <property type="entry name" value="PAP2_like_5"/>
    <property type="match status" value="1"/>
</dbReference>
<dbReference type="PANTHER" id="PTHR14969:SF13">
    <property type="entry name" value="AT30094P"/>
    <property type="match status" value="1"/>
</dbReference>
<dbReference type="PANTHER" id="PTHR14969">
    <property type="entry name" value="SPHINGOSINE-1-PHOSPHATE PHOSPHOHYDROLASE"/>
    <property type="match status" value="1"/>
</dbReference>
<comment type="caution">
    <text evidence="3">The sequence shown here is derived from an EMBL/GenBank/DDBJ whole genome shotgun (WGS) entry which is preliminary data.</text>
</comment>
<feature type="domain" description="Phosphatidic acid phosphatase type 2/haloperoxidase" evidence="2">
    <location>
        <begin position="138"/>
        <end position="243"/>
    </location>
</feature>
<protein>
    <submittedName>
        <fullName evidence="3">Phosphatase PAP2 family protein</fullName>
    </submittedName>
</protein>
<dbReference type="SUPFAM" id="SSF48317">
    <property type="entry name" value="Acid phosphatase/Vanadium-dependent haloperoxidase"/>
    <property type="match status" value="1"/>
</dbReference>
<name>A0A930N4U6_9BACT</name>
<reference evidence="3" key="1">
    <citation type="submission" date="2020-04" db="EMBL/GenBank/DDBJ databases">
        <title>Deep metagenomics examines the oral microbiome during advanced dental caries in children, revealing novel taxa and co-occurrences with host molecules.</title>
        <authorList>
            <person name="Baker J.L."/>
            <person name="Morton J.T."/>
            <person name="Dinis M."/>
            <person name="Alvarez R."/>
            <person name="Tran N.C."/>
            <person name="Knight R."/>
            <person name="Edlund A."/>
        </authorList>
    </citation>
    <scope>NUCLEOTIDE SEQUENCE</scope>
    <source>
        <strain evidence="3">JCVI_25_bin.9</strain>
    </source>
</reference>
<dbReference type="Pfam" id="PF01569">
    <property type="entry name" value="PAP2"/>
    <property type="match status" value="1"/>
</dbReference>
<dbReference type="AlphaFoldDB" id="A0A930N4U6"/>
<dbReference type="SMART" id="SM00014">
    <property type="entry name" value="acidPPc"/>
    <property type="match status" value="1"/>
</dbReference>
<dbReference type="Proteomes" id="UP000757461">
    <property type="component" value="Unassembled WGS sequence"/>
</dbReference>
<keyword evidence="1" id="KW-0732">Signal</keyword>
<sequence length="439" mass="48554">MNKSTLHTVNRVKANKIKSTLMLFLLILVPMCGRACATDTLSTVCNDSLLTEQDSIIPSKLQTKMDNIGQKRLFQATYLGLPLIASGLLEKHFDDKFRRLRNGVMPEFDYRLDNYTQMAPAAILLGLKAAGVPSRSSWGRMLVSDAISIALMTGVVQGLKHTTDVTRPDGTNNQSFPSGHTATAFMTATMLSKEYGHISPWVSVGAYSVATATGLMRMANNKHWLSDVMVGAGIGILSTEFGYWIADAFMKDKGLNIRELQEEERQGRNNPSFLGLYMGFNVPLSKFHTDGGTTYQAAMGTVLGVEGAYFFNRNLGFGGRTTFSNIQLIVNDTASPDNTVNFYTFCLGPYFSLPLTLRWTVDTKLLATLTQYNTTKIENNYIQCDTGWGIGTGFSINYRVKKHFGFGLFSDYNIQPAHSQNCRAYVHTLTLGTKAAIRF</sequence>
<dbReference type="EMBL" id="JABZSQ010000006">
    <property type="protein sequence ID" value="MBF1414090.1"/>
    <property type="molecule type" value="Genomic_DNA"/>
</dbReference>
<proteinExistence type="predicted"/>
<evidence type="ECO:0000313" key="3">
    <source>
        <dbReference type="EMBL" id="MBF1414090.1"/>
    </source>
</evidence>
<evidence type="ECO:0000313" key="4">
    <source>
        <dbReference type="Proteomes" id="UP000757461"/>
    </source>
</evidence>